<comment type="caution">
    <text evidence="2">The sequence shown here is derived from an EMBL/GenBank/DDBJ whole genome shotgun (WGS) entry which is preliminary data.</text>
</comment>
<organism evidence="2 3">
    <name type="scientific">Pedobacter agri</name>
    <dbReference type="NCBI Taxonomy" id="454586"/>
    <lineage>
        <taxon>Bacteria</taxon>
        <taxon>Pseudomonadati</taxon>
        <taxon>Bacteroidota</taxon>
        <taxon>Sphingobacteriia</taxon>
        <taxon>Sphingobacteriales</taxon>
        <taxon>Sphingobacteriaceae</taxon>
        <taxon>Pedobacter</taxon>
    </lineage>
</organism>
<keyword evidence="3" id="KW-1185">Reference proteome</keyword>
<dbReference type="Pfam" id="PF01844">
    <property type="entry name" value="HNH"/>
    <property type="match status" value="1"/>
</dbReference>
<proteinExistence type="predicted"/>
<dbReference type="InterPro" id="IPR052892">
    <property type="entry name" value="NA-targeting_endonuclease"/>
</dbReference>
<dbReference type="GO" id="GO:0004519">
    <property type="term" value="F:endonuclease activity"/>
    <property type="evidence" value="ECO:0007669"/>
    <property type="project" value="UniProtKB-KW"/>
</dbReference>
<dbReference type="EMBL" id="JAPJUH010000005">
    <property type="protein sequence ID" value="MCX3266455.1"/>
    <property type="molecule type" value="Genomic_DNA"/>
</dbReference>
<dbReference type="SMART" id="SM00507">
    <property type="entry name" value="HNHc"/>
    <property type="match status" value="1"/>
</dbReference>
<evidence type="ECO:0000313" key="2">
    <source>
        <dbReference type="EMBL" id="MCX3266455.1"/>
    </source>
</evidence>
<dbReference type="Proteomes" id="UP001142592">
    <property type="component" value="Unassembled WGS sequence"/>
</dbReference>
<dbReference type="GO" id="GO:0008270">
    <property type="term" value="F:zinc ion binding"/>
    <property type="evidence" value="ECO:0007669"/>
    <property type="project" value="InterPro"/>
</dbReference>
<dbReference type="Gene3D" id="1.10.30.50">
    <property type="match status" value="1"/>
</dbReference>
<reference evidence="2" key="1">
    <citation type="submission" date="2022-11" db="EMBL/GenBank/DDBJ databases">
        <authorList>
            <person name="Graham C."/>
            <person name="Newman J.D."/>
        </authorList>
    </citation>
    <scope>NUCLEOTIDE SEQUENCE</scope>
    <source>
        <strain evidence="2">DSM 19486</strain>
    </source>
</reference>
<evidence type="ECO:0000259" key="1">
    <source>
        <dbReference type="SMART" id="SM00507"/>
    </source>
</evidence>
<gene>
    <name evidence="2" type="ORF">OQZ29_16970</name>
</gene>
<sequence>MVWNRDGGRCVICASKEKLEFDHIIPFSKGGSNTYRNIQLLCEGCNRTKSARIG</sequence>
<evidence type="ECO:0000313" key="3">
    <source>
        <dbReference type="Proteomes" id="UP001142592"/>
    </source>
</evidence>
<dbReference type="InterPro" id="IPR003615">
    <property type="entry name" value="HNH_nuc"/>
</dbReference>
<name>A0A9X3IAK1_9SPHI</name>
<keyword evidence="2" id="KW-0255">Endonuclease</keyword>
<keyword evidence="2" id="KW-0540">Nuclease</keyword>
<dbReference type="InterPro" id="IPR002711">
    <property type="entry name" value="HNH"/>
</dbReference>
<keyword evidence="2" id="KW-0378">Hydrolase</keyword>
<dbReference type="PANTHER" id="PTHR33877">
    <property type="entry name" value="SLL1193 PROTEIN"/>
    <property type="match status" value="1"/>
</dbReference>
<feature type="domain" description="HNH nuclease" evidence="1">
    <location>
        <begin position="1"/>
        <end position="47"/>
    </location>
</feature>
<dbReference type="GO" id="GO:0003676">
    <property type="term" value="F:nucleic acid binding"/>
    <property type="evidence" value="ECO:0007669"/>
    <property type="project" value="InterPro"/>
</dbReference>
<accession>A0A9X3IAK1</accession>
<dbReference type="CDD" id="cd00085">
    <property type="entry name" value="HNHc"/>
    <property type="match status" value="1"/>
</dbReference>
<protein>
    <submittedName>
        <fullName evidence="2">HNH endonuclease</fullName>
    </submittedName>
</protein>
<dbReference type="PANTHER" id="PTHR33877:SF1">
    <property type="entry name" value="TYPE IV METHYL-DIRECTED RESTRICTION ENZYME ECOKMCRA"/>
    <property type="match status" value="1"/>
</dbReference>
<dbReference type="AlphaFoldDB" id="A0A9X3IAK1"/>